<keyword evidence="3" id="KW-1185">Reference proteome</keyword>
<name>A0A4S8QPC0_9HELO</name>
<dbReference type="PANTHER" id="PTHR35910">
    <property type="entry name" value="2EXR DOMAIN-CONTAINING PROTEIN"/>
    <property type="match status" value="1"/>
</dbReference>
<organism evidence="2 3">
    <name type="scientific">Botrytis galanthina</name>
    <dbReference type="NCBI Taxonomy" id="278940"/>
    <lineage>
        <taxon>Eukaryota</taxon>
        <taxon>Fungi</taxon>
        <taxon>Dikarya</taxon>
        <taxon>Ascomycota</taxon>
        <taxon>Pezizomycotina</taxon>
        <taxon>Leotiomycetes</taxon>
        <taxon>Helotiales</taxon>
        <taxon>Sclerotiniaceae</taxon>
        <taxon>Botrytis</taxon>
    </lineage>
</organism>
<dbReference type="Proteomes" id="UP000308671">
    <property type="component" value="Unassembled WGS sequence"/>
</dbReference>
<dbReference type="InterPro" id="IPR045518">
    <property type="entry name" value="2EXR"/>
</dbReference>
<evidence type="ECO:0000313" key="2">
    <source>
        <dbReference type="EMBL" id="THV46748.1"/>
    </source>
</evidence>
<dbReference type="PANTHER" id="PTHR35910:SF6">
    <property type="entry name" value="2EXR DOMAIN-CONTAINING PROTEIN"/>
    <property type="match status" value="1"/>
</dbReference>
<evidence type="ECO:0000313" key="3">
    <source>
        <dbReference type="Proteomes" id="UP000308671"/>
    </source>
</evidence>
<accession>A0A4S8QPC0</accession>
<proteinExistence type="predicted"/>
<dbReference type="EMBL" id="PQXL01000363">
    <property type="protein sequence ID" value="THV46748.1"/>
    <property type="molecule type" value="Genomic_DNA"/>
</dbReference>
<feature type="domain" description="2EXR" evidence="1">
    <location>
        <begin position="2"/>
        <end position="79"/>
    </location>
</feature>
<reference evidence="2 3" key="1">
    <citation type="submission" date="2017-12" db="EMBL/GenBank/DDBJ databases">
        <title>Comparative genomics of Botrytis spp.</title>
        <authorList>
            <person name="Valero-Jimenez C.A."/>
            <person name="Tapia P."/>
            <person name="Veloso J."/>
            <person name="Silva-Moreno E."/>
            <person name="Staats M."/>
            <person name="Valdes J.H."/>
            <person name="Van Kan J.A.L."/>
        </authorList>
    </citation>
    <scope>NUCLEOTIDE SEQUENCE [LARGE SCALE GENOMIC DNA]</scope>
    <source>
        <strain evidence="2 3">MUCL435</strain>
    </source>
</reference>
<dbReference type="AlphaFoldDB" id="A0A4S8QPC0"/>
<dbReference type="Pfam" id="PF20150">
    <property type="entry name" value="2EXR"/>
    <property type="match status" value="1"/>
</dbReference>
<sequence>MLPAELRAMIWEFALPKPRSHIVKTNQMTKKKKIPVLFQINHESREFALKHMPLLFDGTNLAGCDDFHFIYFNPKIDTLCLYDMSENVTFFMGPRYYPRYYPPRHDIDFPEMAPIKECDMVKSIEFTGWATNEKSLLSKTGYFRNLERLVVRYRESLKPYFHSPLFTSPAGKAYSMIDMMTKRAKYYYIFFSRRVRRREIAAMPDIVFIITKADARFILSTGVSTLEFSGTRAVMNKVVENRYQL</sequence>
<evidence type="ECO:0000259" key="1">
    <source>
        <dbReference type="Pfam" id="PF20150"/>
    </source>
</evidence>
<gene>
    <name evidence="2" type="ORF">BGAL_0363g00150</name>
</gene>
<protein>
    <recommendedName>
        <fullName evidence="1">2EXR domain-containing protein</fullName>
    </recommendedName>
</protein>
<dbReference type="OrthoDB" id="3561261at2759"/>
<comment type="caution">
    <text evidence="2">The sequence shown here is derived from an EMBL/GenBank/DDBJ whole genome shotgun (WGS) entry which is preliminary data.</text>
</comment>